<keyword evidence="2" id="KW-0175">Coiled coil</keyword>
<feature type="region of interest" description="Disordered" evidence="3">
    <location>
        <begin position="81"/>
        <end position="104"/>
    </location>
</feature>
<dbReference type="GO" id="GO:0000030">
    <property type="term" value="F:mannosyltransferase activity"/>
    <property type="evidence" value="ECO:0007669"/>
    <property type="project" value="TreeGrafter"/>
</dbReference>
<keyword evidence="6" id="KW-1185">Reference proteome</keyword>
<accession>F2UDU9</accession>
<keyword evidence="4" id="KW-1133">Transmembrane helix</keyword>
<dbReference type="GO" id="GO:0051999">
    <property type="term" value="P:mannosyl-inositol phosphorylceramide biosynthetic process"/>
    <property type="evidence" value="ECO:0007669"/>
    <property type="project" value="TreeGrafter"/>
</dbReference>
<name>F2UDU9_SALR5</name>
<dbReference type="RefSeq" id="XP_004992444.1">
    <property type="nucleotide sequence ID" value="XM_004992387.1"/>
</dbReference>
<evidence type="ECO:0000313" key="5">
    <source>
        <dbReference type="EMBL" id="EGD74799.1"/>
    </source>
</evidence>
<feature type="transmembrane region" description="Helical" evidence="4">
    <location>
        <begin position="12"/>
        <end position="38"/>
    </location>
</feature>
<gene>
    <name evidence="5" type="ORF">PTSG_07033</name>
</gene>
<protein>
    <submittedName>
        <fullName evidence="5">Uncharacterized protein</fullName>
    </submittedName>
</protein>
<dbReference type="InParanoid" id="F2UDU9"/>
<evidence type="ECO:0000256" key="1">
    <source>
        <dbReference type="ARBA" id="ARBA00022679"/>
    </source>
</evidence>
<dbReference type="OMA" id="SASWPIR"/>
<keyword evidence="1" id="KW-0808">Transferase</keyword>
<dbReference type="Gene3D" id="3.90.550.20">
    <property type="match status" value="1"/>
</dbReference>
<evidence type="ECO:0000313" key="6">
    <source>
        <dbReference type="Proteomes" id="UP000007799"/>
    </source>
</evidence>
<dbReference type="EMBL" id="GL832970">
    <property type="protein sequence ID" value="EGD74799.1"/>
    <property type="molecule type" value="Genomic_DNA"/>
</dbReference>
<dbReference type="OrthoDB" id="409543at2759"/>
<feature type="compositionally biased region" description="Low complexity" evidence="3">
    <location>
        <begin position="81"/>
        <end position="91"/>
    </location>
</feature>
<reference evidence="5" key="1">
    <citation type="submission" date="2009-08" db="EMBL/GenBank/DDBJ databases">
        <title>Annotation of Salpingoeca rosetta.</title>
        <authorList>
            <consortium name="The Broad Institute Genome Sequencing Platform"/>
            <person name="Russ C."/>
            <person name="Cuomo C."/>
            <person name="Burger G."/>
            <person name="Gray M.W."/>
            <person name="Holland P.W.H."/>
            <person name="King N."/>
            <person name="Lang F.B.F."/>
            <person name="Roger A.J."/>
            <person name="Ruiz-Trillo I."/>
            <person name="Young S.K."/>
            <person name="Zeng Q."/>
            <person name="Gargeya S."/>
            <person name="Alvarado L."/>
            <person name="Berlin A."/>
            <person name="Chapman S.B."/>
            <person name="Chen Z."/>
            <person name="Freedman E."/>
            <person name="Gellesch M."/>
            <person name="Goldberg J."/>
            <person name="Griggs A."/>
            <person name="Gujja S."/>
            <person name="Heilman E."/>
            <person name="Heiman D."/>
            <person name="Howarth C."/>
            <person name="Mehta T."/>
            <person name="Neiman D."/>
            <person name="Pearson M."/>
            <person name="Roberts A."/>
            <person name="Saif S."/>
            <person name="Shea T."/>
            <person name="Shenoy N."/>
            <person name="Sisk P."/>
            <person name="Stolte C."/>
            <person name="Sykes S."/>
            <person name="White J."/>
            <person name="Yandava C."/>
            <person name="Haas B."/>
            <person name="Nusbaum C."/>
            <person name="Birren B."/>
        </authorList>
    </citation>
    <scope>NUCLEOTIDE SEQUENCE [LARGE SCALE GENOMIC DNA]</scope>
    <source>
        <strain evidence="5">ATCC 50818</strain>
    </source>
</reference>
<evidence type="ECO:0000256" key="4">
    <source>
        <dbReference type="SAM" id="Phobius"/>
    </source>
</evidence>
<feature type="coiled-coil region" evidence="2">
    <location>
        <begin position="42"/>
        <end position="76"/>
    </location>
</feature>
<dbReference type="SUPFAM" id="SSF53448">
    <property type="entry name" value="Nucleotide-diphospho-sugar transferases"/>
    <property type="match status" value="1"/>
</dbReference>
<evidence type="ECO:0000256" key="3">
    <source>
        <dbReference type="SAM" id="MobiDB-lite"/>
    </source>
</evidence>
<dbReference type="InterPro" id="IPR029044">
    <property type="entry name" value="Nucleotide-diphossugar_trans"/>
</dbReference>
<sequence>MKKANNNKANNNIHASPALAVVAVVLVGVLVAGVGWYVERSVQRLEESNTELHKRVAALETALHATRADLNQVRQATASSSATVSQGAASSNSQDATGVASADTQDDGGAAGSFSLGTTTIHFIFGLWDDGEMPQHFKDTVAAWKRVNPAWNVKVWDAKEVKELWRSHFKDYRHIWKKALPIQRADIARLMILLVYGGLYADLDCVPSKPVDDVFDQAGFRFVVHDAIVCLEDDKDPAKMVHTARWPIRKGVPEYHRRVANYVMWAKPGAQVIADALKLAVHRVETTDKSFYHVSGRPDLNNPYAIIYTTGPDVLTEAVFPIKNGERTTHERTMVIGEGKCYMTNKATGTWIGDKHPAWGQKT</sequence>
<dbReference type="Proteomes" id="UP000007799">
    <property type="component" value="Unassembled WGS sequence"/>
</dbReference>
<evidence type="ECO:0000256" key="2">
    <source>
        <dbReference type="SAM" id="Coils"/>
    </source>
</evidence>
<dbReference type="PANTHER" id="PTHR32385">
    <property type="entry name" value="MANNOSYL PHOSPHORYLINOSITOL CERAMIDE SYNTHASE"/>
    <property type="match status" value="1"/>
</dbReference>
<keyword evidence="4" id="KW-0812">Transmembrane</keyword>
<dbReference type="GO" id="GO:0016020">
    <property type="term" value="C:membrane"/>
    <property type="evidence" value="ECO:0007669"/>
    <property type="project" value="GOC"/>
</dbReference>
<dbReference type="Pfam" id="PF04488">
    <property type="entry name" value="Gly_transf_sug"/>
    <property type="match status" value="1"/>
</dbReference>
<dbReference type="PANTHER" id="PTHR32385:SF15">
    <property type="entry name" value="INOSITOL PHOSPHOCERAMIDE MANNOSYLTRANSFERASE 1"/>
    <property type="match status" value="1"/>
</dbReference>
<proteinExistence type="predicted"/>
<dbReference type="KEGG" id="sre:PTSG_07033"/>
<dbReference type="InterPro" id="IPR007577">
    <property type="entry name" value="GlycoTrfase_DXD_sugar-bd_CS"/>
</dbReference>
<dbReference type="AlphaFoldDB" id="F2UDU9"/>
<organism evidence="6">
    <name type="scientific">Salpingoeca rosetta (strain ATCC 50818 / BSB-021)</name>
    <dbReference type="NCBI Taxonomy" id="946362"/>
    <lineage>
        <taxon>Eukaryota</taxon>
        <taxon>Choanoflagellata</taxon>
        <taxon>Craspedida</taxon>
        <taxon>Salpingoecidae</taxon>
        <taxon>Salpingoeca</taxon>
    </lineage>
</organism>
<dbReference type="GeneID" id="16073011"/>
<keyword evidence="4" id="KW-0472">Membrane</keyword>
<dbReference type="eggNOG" id="ENOG502SZCJ">
    <property type="taxonomic scope" value="Eukaryota"/>
</dbReference>
<dbReference type="InterPro" id="IPR051706">
    <property type="entry name" value="Glycosyltransferase_domain"/>
</dbReference>